<evidence type="ECO:0000256" key="1">
    <source>
        <dbReference type="SAM" id="MobiDB-lite"/>
    </source>
</evidence>
<dbReference type="Proteomes" id="UP000617743">
    <property type="component" value="Unassembled WGS sequence"/>
</dbReference>
<protein>
    <submittedName>
        <fullName evidence="2">Uncharacterized protein</fullName>
    </submittedName>
</protein>
<reference evidence="3" key="1">
    <citation type="journal article" date="2019" name="Int. J. Syst. Evol. Microbiol.">
        <title>The Global Catalogue of Microorganisms (GCM) 10K type strain sequencing project: providing services to taxonomists for standard genome sequencing and annotation.</title>
        <authorList>
            <consortium name="The Broad Institute Genomics Platform"/>
            <consortium name="The Broad Institute Genome Sequencing Center for Infectious Disease"/>
            <person name="Wu L."/>
            <person name="Ma J."/>
        </authorList>
    </citation>
    <scope>NUCLEOTIDE SEQUENCE [LARGE SCALE GENOMIC DNA]</scope>
    <source>
        <strain evidence="3">JCM 4866</strain>
    </source>
</reference>
<proteinExistence type="predicted"/>
<comment type="caution">
    <text evidence="2">The sequence shown here is derived from an EMBL/GenBank/DDBJ whole genome shotgun (WGS) entry which is preliminary data.</text>
</comment>
<sequence>MHPDIPHHDAQQGRHQEHSTDGQAEILDLDAEALAEDIASTAAWLPLNAGTRQIVDLGAARARAPSPCSSASPKHTSPLSTRPPDTSST</sequence>
<feature type="compositionally biased region" description="Low complexity" evidence="1">
    <location>
        <begin position="61"/>
        <end position="73"/>
    </location>
</feature>
<keyword evidence="3" id="KW-1185">Reference proteome</keyword>
<feature type="region of interest" description="Disordered" evidence="1">
    <location>
        <begin position="61"/>
        <end position="89"/>
    </location>
</feature>
<accession>A0ABQ2X491</accession>
<feature type="region of interest" description="Disordered" evidence="1">
    <location>
        <begin position="1"/>
        <end position="26"/>
    </location>
</feature>
<organism evidence="2 3">
    <name type="scientific">Streptomyces lomondensis</name>
    <dbReference type="NCBI Taxonomy" id="68229"/>
    <lineage>
        <taxon>Bacteria</taxon>
        <taxon>Bacillati</taxon>
        <taxon>Actinomycetota</taxon>
        <taxon>Actinomycetes</taxon>
        <taxon>Kitasatosporales</taxon>
        <taxon>Streptomycetaceae</taxon>
        <taxon>Streptomyces</taxon>
    </lineage>
</organism>
<feature type="compositionally biased region" description="Basic and acidic residues" evidence="1">
    <location>
        <begin position="1"/>
        <end position="20"/>
    </location>
</feature>
<name>A0ABQ2X491_9ACTN</name>
<dbReference type="RefSeq" id="WP_308280890.1">
    <property type="nucleotide sequence ID" value="NZ_BMWC01000003.1"/>
</dbReference>
<evidence type="ECO:0000313" key="3">
    <source>
        <dbReference type="Proteomes" id="UP000617743"/>
    </source>
</evidence>
<feature type="compositionally biased region" description="Polar residues" evidence="1">
    <location>
        <begin position="74"/>
        <end position="89"/>
    </location>
</feature>
<gene>
    <name evidence="2" type="ORF">GCM10010383_30670</name>
</gene>
<evidence type="ECO:0000313" key="2">
    <source>
        <dbReference type="EMBL" id="GGW98326.1"/>
    </source>
</evidence>
<dbReference type="EMBL" id="BMWC01000003">
    <property type="protein sequence ID" value="GGW98326.1"/>
    <property type="molecule type" value="Genomic_DNA"/>
</dbReference>